<protein>
    <submittedName>
        <fullName evidence="1">Uncharacterized protein</fullName>
    </submittedName>
</protein>
<organism evidence="1 2">
    <name type="scientific">Hebeloma cylindrosporum</name>
    <dbReference type="NCBI Taxonomy" id="76867"/>
    <lineage>
        <taxon>Eukaryota</taxon>
        <taxon>Fungi</taxon>
        <taxon>Dikarya</taxon>
        <taxon>Basidiomycota</taxon>
        <taxon>Agaricomycotina</taxon>
        <taxon>Agaricomycetes</taxon>
        <taxon>Agaricomycetidae</taxon>
        <taxon>Agaricales</taxon>
        <taxon>Agaricineae</taxon>
        <taxon>Hymenogastraceae</taxon>
        <taxon>Hebeloma</taxon>
    </lineage>
</organism>
<gene>
    <name evidence="1" type="ORF">M413DRAFT_30148</name>
</gene>
<dbReference type="EMBL" id="KN831791">
    <property type="protein sequence ID" value="KIM38293.1"/>
    <property type="molecule type" value="Genomic_DNA"/>
</dbReference>
<keyword evidence="2" id="KW-1185">Reference proteome</keyword>
<proteinExistence type="predicted"/>
<name>A0A0C2XKK6_HEBCY</name>
<evidence type="ECO:0000313" key="2">
    <source>
        <dbReference type="Proteomes" id="UP000053424"/>
    </source>
</evidence>
<reference evidence="2" key="2">
    <citation type="submission" date="2015-01" db="EMBL/GenBank/DDBJ databases">
        <title>Evolutionary Origins and Diversification of the Mycorrhizal Mutualists.</title>
        <authorList>
            <consortium name="DOE Joint Genome Institute"/>
            <consortium name="Mycorrhizal Genomics Consortium"/>
            <person name="Kohler A."/>
            <person name="Kuo A."/>
            <person name="Nagy L.G."/>
            <person name="Floudas D."/>
            <person name="Copeland A."/>
            <person name="Barry K.W."/>
            <person name="Cichocki N."/>
            <person name="Veneault-Fourrey C."/>
            <person name="LaButti K."/>
            <person name="Lindquist E.A."/>
            <person name="Lipzen A."/>
            <person name="Lundell T."/>
            <person name="Morin E."/>
            <person name="Murat C."/>
            <person name="Riley R."/>
            <person name="Ohm R."/>
            <person name="Sun H."/>
            <person name="Tunlid A."/>
            <person name="Henrissat B."/>
            <person name="Grigoriev I.V."/>
            <person name="Hibbett D.S."/>
            <person name="Martin F."/>
        </authorList>
    </citation>
    <scope>NUCLEOTIDE SEQUENCE [LARGE SCALE GENOMIC DNA]</scope>
    <source>
        <strain evidence="2">h7</strain>
    </source>
</reference>
<accession>A0A0C2XKK6</accession>
<reference evidence="1 2" key="1">
    <citation type="submission" date="2014-04" db="EMBL/GenBank/DDBJ databases">
        <authorList>
            <consortium name="DOE Joint Genome Institute"/>
            <person name="Kuo A."/>
            <person name="Gay G."/>
            <person name="Dore J."/>
            <person name="Kohler A."/>
            <person name="Nagy L.G."/>
            <person name="Floudas D."/>
            <person name="Copeland A."/>
            <person name="Barry K.W."/>
            <person name="Cichocki N."/>
            <person name="Veneault-Fourrey C."/>
            <person name="LaButti K."/>
            <person name="Lindquist E.A."/>
            <person name="Lipzen A."/>
            <person name="Lundell T."/>
            <person name="Morin E."/>
            <person name="Murat C."/>
            <person name="Sun H."/>
            <person name="Tunlid A."/>
            <person name="Henrissat B."/>
            <person name="Grigoriev I.V."/>
            <person name="Hibbett D.S."/>
            <person name="Martin F."/>
            <person name="Nordberg H.P."/>
            <person name="Cantor M.N."/>
            <person name="Hua S.X."/>
        </authorList>
    </citation>
    <scope>NUCLEOTIDE SEQUENCE [LARGE SCALE GENOMIC DNA]</scope>
    <source>
        <strain evidence="2">h7</strain>
    </source>
</reference>
<dbReference type="AlphaFoldDB" id="A0A0C2XKK6"/>
<dbReference type="Proteomes" id="UP000053424">
    <property type="component" value="Unassembled WGS sequence"/>
</dbReference>
<dbReference type="HOGENOM" id="CLU_2512885_0_0_1"/>
<sequence length="85" mass="9212">MPVVTVGATAPALKAYWIVMGNPGVFPANPHSYPWKPASVTRGMGFSSEERGLCYGVKSTNASRSMCEGRLLGYAQNRYQELLVS</sequence>
<evidence type="ECO:0000313" key="1">
    <source>
        <dbReference type="EMBL" id="KIM38293.1"/>
    </source>
</evidence>